<evidence type="ECO:0000256" key="5">
    <source>
        <dbReference type="SAM" id="MobiDB-lite"/>
    </source>
</evidence>
<evidence type="ECO:0000256" key="4">
    <source>
        <dbReference type="SAM" id="Coils"/>
    </source>
</evidence>
<feature type="compositionally biased region" description="Polar residues" evidence="5">
    <location>
        <begin position="1114"/>
        <end position="1134"/>
    </location>
</feature>
<dbReference type="Gene3D" id="3.40.850.10">
    <property type="entry name" value="Kinesin motor domain"/>
    <property type="match status" value="1"/>
</dbReference>
<organism evidence="7">
    <name type="scientific">Eutreptiella gymnastica</name>
    <dbReference type="NCBI Taxonomy" id="73025"/>
    <lineage>
        <taxon>Eukaryota</taxon>
        <taxon>Discoba</taxon>
        <taxon>Euglenozoa</taxon>
        <taxon>Euglenida</taxon>
        <taxon>Spirocuta</taxon>
        <taxon>Euglenophyceae</taxon>
        <taxon>Eutreptiales</taxon>
        <taxon>Eutreptiaceae</taxon>
        <taxon>Eutreptiella</taxon>
    </lineage>
</organism>
<dbReference type="PANTHER" id="PTHR47117">
    <property type="entry name" value="STAR-RELATED LIPID TRANSFER PROTEIN 9"/>
    <property type="match status" value="1"/>
</dbReference>
<dbReference type="EMBL" id="HBJA01114639">
    <property type="protein sequence ID" value="CAE0828202.1"/>
    <property type="molecule type" value="Transcribed_RNA"/>
</dbReference>
<dbReference type="SUPFAM" id="SSF52540">
    <property type="entry name" value="P-loop containing nucleoside triphosphate hydrolases"/>
    <property type="match status" value="1"/>
</dbReference>
<feature type="domain" description="Kinesin motor" evidence="6">
    <location>
        <begin position="8"/>
        <end position="355"/>
    </location>
</feature>
<dbReference type="InterPro" id="IPR036961">
    <property type="entry name" value="Kinesin_motor_dom_sf"/>
</dbReference>
<feature type="region of interest" description="Disordered" evidence="5">
    <location>
        <begin position="1041"/>
        <end position="1088"/>
    </location>
</feature>
<protein>
    <recommendedName>
        <fullName evidence="6">Kinesin motor domain-containing protein</fullName>
    </recommendedName>
</protein>
<feature type="region of interest" description="Disordered" evidence="5">
    <location>
        <begin position="721"/>
        <end position="747"/>
    </location>
</feature>
<evidence type="ECO:0000256" key="3">
    <source>
        <dbReference type="PROSITE-ProRule" id="PRU00283"/>
    </source>
</evidence>
<dbReference type="Pfam" id="PF00225">
    <property type="entry name" value="Kinesin"/>
    <property type="match status" value="1"/>
</dbReference>
<keyword evidence="1 3" id="KW-0547">Nucleotide-binding</keyword>
<feature type="coiled-coil region" evidence="4">
    <location>
        <begin position="831"/>
        <end position="953"/>
    </location>
</feature>
<feature type="compositionally biased region" description="Basic and acidic residues" evidence="5">
    <location>
        <begin position="647"/>
        <end position="667"/>
    </location>
</feature>
<dbReference type="InterPro" id="IPR019821">
    <property type="entry name" value="Kinesin_motor_CS"/>
</dbReference>
<keyword evidence="2 3" id="KW-0067">ATP-binding</keyword>
<keyword evidence="3" id="KW-0505">Motor protein</keyword>
<accession>A0A7S4G806</accession>
<feature type="compositionally biased region" description="Basic and acidic residues" evidence="5">
    <location>
        <begin position="1042"/>
        <end position="1052"/>
    </location>
</feature>
<feature type="compositionally biased region" description="Polar residues" evidence="5">
    <location>
        <begin position="682"/>
        <end position="696"/>
    </location>
</feature>
<dbReference type="InterPro" id="IPR027417">
    <property type="entry name" value="P-loop_NTPase"/>
</dbReference>
<dbReference type="GO" id="GO:0003777">
    <property type="term" value="F:microtubule motor activity"/>
    <property type="evidence" value="ECO:0007669"/>
    <property type="project" value="InterPro"/>
</dbReference>
<dbReference type="GO" id="GO:0008017">
    <property type="term" value="F:microtubule binding"/>
    <property type="evidence" value="ECO:0007669"/>
    <property type="project" value="InterPro"/>
</dbReference>
<evidence type="ECO:0000256" key="2">
    <source>
        <dbReference type="ARBA" id="ARBA00022840"/>
    </source>
</evidence>
<dbReference type="PRINTS" id="PR00380">
    <property type="entry name" value="KINESINHEAVY"/>
</dbReference>
<proteinExistence type="inferred from homology"/>
<dbReference type="PROSITE" id="PS00411">
    <property type="entry name" value="KINESIN_MOTOR_1"/>
    <property type="match status" value="1"/>
</dbReference>
<dbReference type="GO" id="GO:0007018">
    <property type="term" value="P:microtubule-based movement"/>
    <property type="evidence" value="ECO:0007669"/>
    <property type="project" value="InterPro"/>
</dbReference>
<sequence>MPSKSRASVQVLVRCRPFNAREEAEGEKGCTQVMQVQGNTVRMFNPKKDMEAVREEFVFDHCFDSTRNGRNDQQIDVYQKLGPQILDNCTSGYNACLFAYGQTGSGKTHTMLGNIDDPEARGVIPRLMDELFERIEAKKQEAGVATFKLEATYMEIYCEKVKDLLVKSSDDLKVRSTPDKGVFVEGLTSRKVESSAEIYKLLSVGAKNRAVAATAMNKDSSRSHAIFTLVYQETSFASSGDHKVQTRSKTSHMYLVDLAGSERVEKTGVSGSGLEEAKKINQSLTTLGRIIDMLANRKPGTKCPLPVRESTLTWLLGDSLGGNSKTIMLAAISPSASSYDETINTLRYAARTKCIVNEASVNETVDMKLMDELRGQIDELQGMLKSQNDLRGQLQTNEEKMQALEQMLEQERLAKEKSDAELRERAEKEKQDLMEKLQLEKEQVEEYLSKERQELQGKIAEQDETIAQYGREKQLLKEQFERALRDLTNQTMREKQELQEKCNSVSQHATKLETMAADQEKAHASEKSTLEAQIEDLNKKLTGVQQDLSFQQQRWQQEKELFDQKVAFSTQRAGDIESDLQKKIAQLAKAREELEAHHEAELAKTDNARKAKIAELKEDHEQAVKAMQQLNDERFQALKAEMQQQHDASKQRASEQQEAAAKERENTEATYKGKIAELKAEIQQQQDTNNQRTLEQQEAAAKERDTLKAQIAKLKQEYEQELEAKQKQGHEKSQQLEADMQQRHAAEKERLLEQHEAALGAVKQQHAEECGRLKQAHQASTDELQSVKSALEATEADCSKAKQLHAQAHKQLCADRQSHDEETEKLKGKYAQDVELAKKHYEEEVQRVLQQQAEAVKDAQKKGESAVIDAKKKFAEELEKQKKDQKKAHDETLAALQGKIDTRWEHQRQEHNRDLESQRRQHALQVESLEAALADAQGQLASVQEEADRTNDMSKAYIRDYQLKYQNLERKHTDEMGNLAQIITTLQRLLHKQLDESKRTENELKAHQRRLETTRTSAAKDAQDLLQLMPQEIQFALQLKSPRVDSTPKKPDSPFFLRRNTSLLDSGSPLKSPNMTPKSPMMTPPQKDGIVSPTGLLRHGAEDIGSPDILRTYNKLNPSGTPTSQQRTLKSPSSYHEEEEDSLDNTMGSFNAGDSSLDTHPDEVTRTEFSLNLF</sequence>
<reference evidence="7" key="1">
    <citation type="submission" date="2021-01" db="EMBL/GenBank/DDBJ databases">
        <authorList>
            <person name="Corre E."/>
            <person name="Pelletier E."/>
            <person name="Niang G."/>
            <person name="Scheremetjew M."/>
            <person name="Finn R."/>
            <person name="Kale V."/>
            <person name="Holt S."/>
            <person name="Cochrane G."/>
            <person name="Meng A."/>
            <person name="Brown T."/>
            <person name="Cohen L."/>
        </authorList>
    </citation>
    <scope>NUCLEOTIDE SEQUENCE</scope>
    <source>
        <strain evidence="7">CCMP1594</strain>
    </source>
</reference>
<feature type="compositionally biased region" description="Basic and acidic residues" evidence="5">
    <location>
        <begin position="1157"/>
        <end position="1166"/>
    </location>
</feature>
<feature type="coiled-coil region" evidence="4">
    <location>
        <begin position="983"/>
        <end position="1017"/>
    </location>
</feature>
<feature type="compositionally biased region" description="Polar residues" evidence="5">
    <location>
        <begin position="1144"/>
        <end position="1156"/>
    </location>
</feature>
<evidence type="ECO:0000313" key="7">
    <source>
        <dbReference type="EMBL" id="CAE0828202.1"/>
    </source>
</evidence>
<feature type="region of interest" description="Disordered" evidence="5">
    <location>
        <begin position="641"/>
        <end position="704"/>
    </location>
</feature>
<dbReference type="InterPro" id="IPR001752">
    <property type="entry name" value="Kinesin_motor_dom"/>
</dbReference>
<name>A0A7S4G806_9EUGL</name>
<dbReference type="SMART" id="SM00129">
    <property type="entry name" value="KISc"/>
    <property type="match status" value="1"/>
</dbReference>
<dbReference type="AlphaFoldDB" id="A0A7S4G806"/>
<gene>
    <name evidence="7" type="ORF">EGYM00163_LOCUS39471</name>
</gene>
<keyword evidence="4" id="KW-0175">Coiled coil</keyword>
<dbReference type="PROSITE" id="PS50067">
    <property type="entry name" value="KINESIN_MOTOR_2"/>
    <property type="match status" value="1"/>
</dbReference>
<evidence type="ECO:0000256" key="1">
    <source>
        <dbReference type="ARBA" id="ARBA00022741"/>
    </source>
</evidence>
<feature type="binding site" evidence="3">
    <location>
        <begin position="101"/>
        <end position="108"/>
    </location>
    <ligand>
        <name>ATP</name>
        <dbReference type="ChEBI" id="CHEBI:30616"/>
    </ligand>
</feature>
<comment type="similarity">
    <text evidence="3">Belongs to the TRAFAC class myosin-kinesin ATPase superfamily. Kinesin family.</text>
</comment>
<evidence type="ECO:0000259" key="6">
    <source>
        <dbReference type="PROSITE" id="PS50067"/>
    </source>
</evidence>
<dbReference type="GO" id="GO:0005524">
    <property type="term" value="F:ATP binding"/>
    <property type="evidence" value="ECO:0007669"/>
    <property type="project" value="UniProtKB-UniRule"/>
</dbReference>
<feature type="region of interest" description="Disordered" evidence="5">
    <location>
        <begin position="1100"/>
        <end position="1174"/>
    </location>
</feature>
<feature type="compositionally biased region" description="Polar residues" evidence="5">
    <location>
        <begin position="1059"/>
        <end position="1077"/>
    </location>
</feature>